<dbReference type="Proteomes" id="UP000253436">
    <property type="component" value="Unassembled WGS sequence"/>
</dbReference>
<dbReference type="PRINTS" id="PR00344">
    <property type="entry name" value="BCTRLSENSOR"/>
</dbReference>
<protein>
    <recommendedName>
        <fullName evidence="2">histidine kinase</fullName>
        <ecNumber evidence="2">2.7.13.3</ecNumber>
    </recommendedName>
</protein>
<dbReference type="InterPro" id="IPR013655">
    <property type="entry name" value="PAS_fold_3"/>
</dbReference>
<dbReference type="InterPro" id="IPR035965">
    <property type="entry name" value="PAS-like_dom_sf"/>
</dbReference>
<keyword evidence="5" id="KW-0418">Kinase</keyword>
<evidence type="ECO:0000256" key="4">
    <source>
        <dbReference type="ARBA" id="ARBA00022679"/>
    </source>
</evidence>
<keyword evidence="6" id="KW-0812">Transmembrane</keyword>
<evidence type="ECO:0000313" key="10">
    <source>
        <dbReference type="EMBL" id="RCW92789.1"/>
    </source>
</evidence>
<feature type="domain" description="Histidine kinase" evidence="7">
    <location>
        <begin position="1036"/>
        <end position="1245"/>
    </location>
</feature>
<dbReference type="PROSITE" id="PS50113">
    <property type="entry name" value="PAC"/>
    <property type="match status" value="5"/>
</dbReference>
<dbReference type="PROSITE" id="PS50109">
    <property type="entry name" value="HIS_KIN"/>
    <property type="match status" value="1"/>
</dbReference>
<dbReference type="InterPro" id="IPR001610">
    <property type="entry name" value="PAC"/>
</dbReference>
<dbReference type="Gene3D" id="3.30.565.10">
    <property type="entry name" value="Histidine kinase-like ATPase, C-terminal domain"/>
    <property type="match status" value="1"/>
</dbReference>
<comment type="caution">
    <text evidence="10">The sequence shown here is derived from an EMBL/GenBank/DDBJ whole genome shotgun (WGS) entry which is preliminary data.</text>
</comment>
<sequence>MKTLEKYIKRRYALFIFTFIVIILAAILIIKNSIDAQHSDAYLINTCGKQRTISQRVAKLAYKIGSAEQTEQRDIAHNELGDLISEWVHIHQYLDSVNNGKHDVIDSLLHVNKEYQHVMIIASQDLMQAETKEAIDKNIAIISRAEGPYLSNTELLVQEYQKLAESNLVNLKNITYILAIIALLILLGEYLFILVPALHQLLQRGNALVASNKKLAISEQKLKTNMAELQKLKVDLETRETFNKAFIEQIPAAIAMLDNDLRYIAVSKTWIKDYKLEGREVIGRTHYEVFPEIGEDWREKNRQCLKGAIDICDEAPFIRKDGTTQWISWDTRPWYKADGSIGGLVMHTSDISEFKFNESQRKQVERILHETNEVARIGTWEVDLVSSQSYLSEVVREIHGISKDYEISVDNGVLSYKEGESREKIQNAFLEAINYGKPYDLELELINANGNVVWVRSIGQVERVNGKTVKVYGLLQDINNFKLAQLELKKVNTQLKAIFNSKAVAMVTTDLDGVINRFNPGAEILTGYTAEEMVGKERPNLYLLKEECTNFVTDIAKHYNKKEEGFNAQYELAKHNRYDTREWTYKRKDGKLLPVQLTLTSIKDEENTLIGYLGVSTDISEKKAAENKLLHNNQLLNYAEELTAMGNWKWDTVNDQVEWSKNLYNVFKLNPDTKNLSFNTYFNFVHPEDKEKVTVYFRITKEEKHLKSFTHRIIDGEGNLKIIQLLGEVITDASGEVVEMIGTCQDVTDQKLVEIELLRKNYILNFAERITQMGNWQWDVASDTLKWSSNLYRIFEYDENITDLNYDTFFSHVHPEDKDYIADFVEKSFKEKQFSSKFIHRIITSKGNVKTVHFLGEVILNGQGEVVEMMGACQDITEQKMEENKFRGLLESAPDAMVIFNEHGVIQLINKQSEKLFGYAASELVEQPVEILIPYQFNDHNSSYHDGFFVGPSVDTMGVGNAQELFATHKNGNEIPVQISFSPLETEEGVLVSAAIRDITVQKLAQSKIIAAKNDLEDLTERLIVRNNQLADFAQITSHNLRAPVSNLNALLTFYLESNDEDEKRFLFKKFESVINHLTLTLNTLVEAIKIRNSVGKKQENIKFDDVLTKTKEILSAEILETAAQITANFSEIPEIRYYKIYLESIFLNLLDNAIKYRAKDRPPEITVKSMTFKGRTKLVISDNGLGINLERHGEKIFGLNKVFHRHPEAKGLGLYMTKTQVEAMGGEISVTSTVNEGSTFTIIF</sequence>
<keyword evidence="4" id="KW-0808">Transferase</keyword>
<proteinExistence type="predicted"/>
<dbReference type="SMART" id="SM00387">
    <property type="entry name" value="HATPase_c"/>
    <property type="match status" value="1"/>
</dbReference>
<dbReference type="InterPro" id="IPR052162">
    <property type="entry name" value="Sensor_kinase/Photoreceptor"/>
</dbReference>
<dbReference type="InterPro" id="IPR013656">
    <property type="entry name" value="PAS_4"/>
</dbReference>
<gene>
    <name evidence="10" type="ORF">DFQ08_102825</name>
</gene>
<dbReference type="CDD" id="cd00130">
    <property type="entry name" value="PAS"/>
    <property type="match status" value="3"/>
</dbReference>
<feature type="domain" description="PAC" evidence="9">
    <location>
        <begin position="836"/>
        <end position="888"/>
    </location>
</feature>
<dbReference type="Gene3D" id="3.30.450.20">
    <property type="entry name" value="PAS domain"/>
    <property type="match status" value="6"/>
</dbReference>
<dbReference type="EMBL" id="QPJO01000002">
    <property type="protein sequence ID" value="RCW92789.1"/>
    <property type="molecule type" value="Genomic_DNA"/>
</dbReference>
<dbReference type="InterPro" id="IPR000014">
    <property type="entry name" value="PAS"/>
</dbReference>
<feature type="transmembrane region" description="Helical" evidence="6">
    <location>
        <begin position="176"/>
        <end position="198"/>
    </location>
</feature>
<dbReference type="PROSITE" id="PS50112">
    <property type="entry name" value="PAS"/>
    <property type="match status" value="2"/>
</dbReference>
<dbReference type="PANTHER" id="PTHR43304">
    <property type="entry name" value="PHYTOCHROME-LIKE PROTEIN CPH1"/>
    <property type="match status" value="1"/>
</dbReference>
<keyword evidence="6" id="KW-1133">Transmembrane helix</keyword>
<dbReference type="Pfam" id="PF08448">
    <property type="entry name" value="PAS_4"/>
    <property type="match status" value="1"/>
</dbReference>
<feature type="domain" description="PAS" evidence="8">
    <location>
        <begin position="491"/>
        <end position="536"/>
    </location>
</feature>
<dbReference type="InterPro" id="IPR003594">
    <property type="entry name" value="HATPase_dom"/>
</dbReference>
<feature type="domain" description="PAS" evidence="8">
    <location>
        <begin position="882"/>
        <end position="934"/>
    </location>
</feature>
<evidence type="ECO:0000313" key="11">
    <source>
        <dbReference type="Proteomes" id="UP000253436"/>
    </source>
</evidence>
<keyword evidence="6" id="KW-0472">Membrane</keyword>
<evidence type="ECO:0000256" key="3">
    <source>
        <dbReference type="ARBA" id="ARBA00022553"/>
    </source>
</evidence>
<dbReference type="OrthoDB" id="5522855at2"/>
<dbReference type="SUPFAM" id="SSF55874">
    <property type="entry name" value="ATPase domain of HSP90 chaperone/DNA topoisomerase II/histidine kinase"/>
    <property type="match status" value="1"/>
</dbReference>
<dbReference type="InterPro" id="IPR000700">
    <property type="entry name" value="PAS-assoc_C"/>
</dbReference>
<evidence type="ECO:0000256" key="1">
    <source>
        <dbReference type="ARBA" id="ARBA00000085"/>
    </source>
</evidence>
<keyword evidence="11" id="KW-1185">Reference proteome</keyword>
<dbReference type="AlphaFoldDB" id="A0A368ZIW0"/>
<feature type="transmembrane region" description="Helical" evidence="6">
    <location>
        <begin position="12"/>
        <end position="30"/>
    </location>
</feature>
<evidence type="ECO:0000259" key="7">
    <source>
        <dbReference type="PROSITE" id="PS50109"/>
    </source>
</evidence>
<dbReference type="InterPro" id="IPR036890">
    <property type="entry name" value="HATPase_C_sf"/>
</dbReference>
<dbReference type="GO" id="GO:0004673">
    <property type="term" value="F:protein histidine kinase activity"/>
    <property type="evidence" value="ECO:0007669"/>
    <property type="project" value="UniProtKB-EC"/>
</dbReference>
<dbReference type="SMART" id="SM00086">
    <property type="entry name" value="PAC"/>
    <property type="match status" value="6"/>
</dbReference>
<feature type="domain" description="PAC" evidence="9">
    <location>
        <begin position="311"/>
        <end position="363"/>
    </location>
</feature>
<evidence type="ECO:0000259" key="9">
    <source>
        <dbReference type="PROSITE" id="PS50113"/>
    </source>
</evidence>
<feature type="domain" description="PAC" evidence="9">
    <location>
        <begin position="439"/>
        <end position="490"/>
    </location>
</feature>
<dbReference type="Pfam" id="PF13426">
    <property type="entry name" value="PAS_9"/>
    <property type="match status" value="2"/>
</dbReference>
<dbReference type="Pfam" id="PF08447">
    <property type="entry name" value="PAS_3"/>
    <property type="match status" value="3"/>
</dbReference>
<dbReference type="InterPro" id="IPR005467">
    <property type="entry name" value="His_kinase_dom"/>
</dbReference>
<dbReference type="InterPro" id="IPR004358">
    <property type="entry name" value="Sig_transdc_His_kin-like_C"/>
</dbReference>
<keyword evidence="3" id="KW-0597">Phosphoprotein</keyword>
<dbReference type="PANTHER" id="PTHR43304:SF1">
    <property type="entry name" value="PAC DOMAIN-CONTAINING PROTEIN"/>
    <property type="match status" value="1"/>
</dbReference>
<evidence type="ECO:0000256" key="6">
    <source>
        <dbReference type="SAM" id="Phobius"/>
    </source>
</evidence>
<feature type="domain" description="PAC" evidence="9">
    <location>
        <begin position="579"/>
        <end position="631"/>
    </location>
</feature>
<dbReference type="SMART" id="SM00091">
    <property type="entry name" value="PAS"/>
    <property type="match status" value="5"/>
</dbReference>
<dbReference type="SUPFAM" id="SSF55785">
    <property type="entry name" value="PYP-like sensor domain (PAS domain)"/>
    <property type="match status" value="6"/>
</dbReference>
<comment type="catalytic activity">
    <reaction evidence="1">
        <text>ATP + protein L-histidine = ADP + protein N-phospho-L-histidine.</text>
        <dbReference type="EC" id="2.7.13.3"/>
    </reaction>
</comment>
<name>A0A368ZIW0_9FLAO</name>
<evidence type="ECO:0000256" key="5">
    <source>
        <dbReference type="ARBA" id="ARBA00022777"/>
    </source>
</evidence>
<dbReference type="RefSeq" id="WP_114309617.1">
    <property type="nucleotide sequence ID" value="NZ_QPJO01000002.1"/>
</dbReference>
<organism evidence="10 11">
    <name type="scientific">Winogradskyella arenosi</name>
    <dbReference type="NCBI Taxonomy" id="533325"/>
    <lineage>
        <taxon>Bacteria</taxon>
        <taxon>Pseudomonadati</taxon>
        <taxon>Bacteroidota</taxon>
        <taxon>Flavobacteriia</taxon>
        <taxon>Flavobacteriales</taxon>
        <taxon>Flavobacteriaceae</taxon>
        <taxon>Winogradskyella</taxon>
    </lineage>
</organism>
<dbReference type="NCBIfam" id="TIGR00229">
    <property type="entry name" value="sensory_box"/>
    <property type="match status" value="3"/>
</dbReference>
<evidence type="ECO:0000256" key="2">
    <source>
        <dbReference type="ARBA" id="ARBA00012438"/>
    </source>
</evidence>
<evidence type="ECO:0000259" key="8">
    <source>
        <dbReference type="PROSITE" id="PS50112"/>
    </source>
</evidence>
<accession>A0A368ZIW0</accession>
<dbReference type="Pfam" id="PF02518">
    <property type="entry name" value="HATPase_c"/>
    <property type="match status" value="1"/>
</dbReference>
<dbReference type="EC" id="2.7.13.3" evidence="2"/>
<dbReference type="Gene3D" id="2.10.70.100">
    <property type="match status" value="2"/>
</dbReference>
<feature type="domain" description="PAC" evidence="9">
    <location>
        <begin position="707"/>
        <end position="759"/>
    </location>
</feature>
<reference evidence="10 11" key="1">
    <citation type="submission" date="2018-07" db="EMBL/GenBank/DDBJ databases">
        <title>Genomic Encyclopedia of Type Strains, Phase III (KMG-III): the genomes of soil and plant-associated and newly described type strains.</title>
        <authorList>
            <person name="Whitman W."/>
        </authorList>
    </citation>
    <scope>NUCLEOTIDE SEQUENCE [LARGE SCALE GENOMIC DNA]</scope>
    <source>
        <strain evidence="10 11">CECT 7958</strain>
    </source>
</reference>